<evidence type="ECO:0000256" key="7">
    <source>
        <dbReference type="ARBA" id="ARBA00022729"/>
    </source>
</evidence>
<evidence type="ECO:0000256" key="10">
    <source>
        <dbReference type="ARBA" id="ARBA00023114"/>
    </source>
</evidence>
<dbReference type="GO" id="GO:0009279">
    <property type="term" value="C:cell outer membrane"/>
    <property type="evidence" value="ECO:0007669"/>
    <property type="project" value="UniProtKB-SubCell"/>
</dbReference>
<keyword evidence="10" id="KW-0626">Porin</keyword>
<evidence type="ECO:0000256" key="4">
    <source>
        <dbReference type="ARBA" id="ARBA00022452"/>
    </source>
</evidence>
<dbReference type="PANTHER" id="PTHR33619">
    <property type="entry name" value="POLYSACCHARIDE EXPORT PROTEIN GFCE-RELATED"/>
    <property type="match status" value="1"/>
</dbReference>
<feature type="domain" description="Polysaccharide export protein N-terminal" evidence="15">
    <location>
        <begin position="102"/>
        <end position="187"/>
    </location>
</feature>
<feature type="domain" description="SLBB" evidence="16">
    <location>
        <begin position="193"/>
        <end position="271"/>
    </location>
</feature>
<dbReference type="InterPro" id="IPR054765">
    <property type="entry name" value="SLBB_dom"/>
</dbReference>
<evidence type="ECO:0000256" key="3">
    <source>
        <dbReference type="ARBA" id="ARBA00022448"/>
    </source>
</evidence>
<keyword evidence="12" id="KW-0564">Palmitate</keyword>
<evidence type="ECO:0000256" key="6">
    <source>
        <dbReference type="ARBA" id="ARBA00022692"/>
    </source>
</evidence>
<keyword evidence="9" id="KW-0406">Ion transport</keyword>
<dbReference type="Gene3D" id="3.30.1950.10">
    <property type="entry name" value="wza like domain"/>
    <property type="match status" value="1"/>
</dbReference>
<feature type="domain" description="SLBB" evidence="16">
    <location>
        <begin position="337"/>
        <end position="421"/>
    </location>
</feature>
<evidence type="ECO:0000256" key="12">
    <source>
        <dbReference type="ARBA" id="ARBA00023139"/>
    </source>
</evidence>
<dbReference type="InterPro" id="IPR049712">
    <property type="entry name" value="Poly_export"/>
</dbReference>
<protein>
    <submittedName>
        <fullName evidence="17">Polysaccharide export outer membrane protein</fullName>
    </submittedName>
</protein>
<evidence type="ECO:0000313" key="17">
    <source>
        <dbReference type="EMBL" id="SEN51233.1"/>
    </source>
</evidence>
<evidence type="ECO:0000256" key="9">
    <source>
        <dbReference type="ARBA" id="ARBA00023065"/>
    </source>
</evidence>
<dbReference type="PANTHER" id="PTHR33619:SF3">
    <property type="entry name" value="POLYSACCHARIDE EXPORT PROTEIN GFCE-RELATED"/>
    <property type="match status" value="1"/>
</dbReference>
<keyword evidence="8" id="KW-0625">Polysaccharide transport</keyword>
<keyword evidence="11" id="KW-0472">Membrane</keyword>
<accession>A0A1H8H4Q3</accession>
<evidence type="ECO:0000256" key="2">
    <source>
        <dbReference type="ARBA" id="ARBA00009450"/>
    </source>
</evidence>
<evidence type="ECO:0000256" key="11">
    <source>
        <dbReference type="ARBA" id="ARBA00023136"/>
    </source>
</evidence>
<reference evidence="17 18" key="1">
    <citation type="submission" date="2016-10" db="EMBL/GenBank/DDBJ databases">
        <authorList>
            <person name="de Groot N.N."/>
        </authorList>
    </citation>
    <scope>NUCLEOTIDE SEQUENCE [LARGE SCALE GENOMIC DNA]</scope>
    <source>
        <strain evidence="17 18">DSM 16213</strain>
    </source>
</reference>
<comment type="similarity">
    <text evidence="2">Belongs to the BexD/CtrA/VexA family.</text>
</comment>
<dbReference type="OrthoDB" id="9808421at2"/>
<keyword evidence="18" id="KW-1185">Reference proteome</keyword>
<organism evidence="17 18">
    <name type="scientific">Loktanella fryxellensis</name>
    <dbReference type="NCBI Taxonomy" id="245187"/>
    <lineage>
        <taxon>Bacteria</taxon>
        <taxon>Pseudomonadati</taxon>
        <taxon>Pseudomonadota</taxon>
        <taxon>Alphaproteobacteria</taxon>
        <taxon>Rhodobacterales</taxon>
        <taxon>Roseobacteraceae</taxon>
        <taxon>Loktanella</taxon>
    </lineage>
</organism>
<keyword evidence="14" id="KW-0449">Lipoprotein</keyword>
<evidence type="ECO:0000256" key="5">
    <source>
        <dbReference type="ARBA" id="ARBA00022597"/>
    </source>
</evidence>
<dbReference type="GO" id="GO:0046930">
    <property type="term" value="C:pore complex"/>
    <property type="evidence" value="ECO:0007669"/>
    <property type="project" value="UniProtKB-KW"/>
</dbReference>
<evidence type="ECO:0000256" key="8">
    <source>
        <dbReference type="ARBA" id="ARBA00023047"/>
    </source>
</evidence>
<dbReference type="Pfam" id="PF22461">
    <property type="entry name" value="SLBB_2"/>
    <property type="match status" value="2"/>
</dbReference>
<dbReference type="Gene3D" id="3.10.560.10">
    <property type="entry name" value="Outer membrane lipoprotein wza domain like"/>
    <property type="match status" value="2"/>
</dbReference>
<name>A0A1H8H4Q3_9RHOB</name>
<evidence type="ECO:0000259" key="16">
    <source>
        <dbReference type="Pfam" id="PF22461"/>
    </source>
</evidence>
<keyword evidence="3" id="KW-0813">Transport</keyword>
<dbReference type="AlphaFoldDB" id="A0A1H8H4Q3"/>
<gene>
    <name evidence="17" type="ORF">SAMN04488003_11934</name>
</gene>
<evidence type="ECO:0000256" key="13">
    <source>
        <dbReference type="ARBA" id="ARBA00023237"/>
    </source>
</evidence>
<dbReference type="Proteomes" id="UP000199585">
    <property type="component" value="Unassembled WGS sequence"/>
</dbReference>
<comment type="subcellular location">
    <subcellularLocation>
        <location evidence="1">Cell outer membrane</location>
        <topology evidence="1">Multi-pass membrane protein</topology>
    </subcellularLocation>
</comment>
<proteinExistence type="inferred from homology"/>
<dbReference type="Pfam" id="PF02563">
    <property type="entry name" value="Poly_export"/>
    <property type="match status" value="1"/>
</dbReference>
<keyword evidence="7" id="KW-0732">Signal</keyword>
<dbReference type="RefSeq" id="WP_089904480.1">
    <property type="nucleotide sequence ID" value="NZ_FOCI01000019.1"/>
</dbReference>
<keyword evidence="6" id="KW-0812">Transmembrane</keyword>
<dbReference type="GO" id="GO:0015288">
    <property type="term" value="F:porin activity"/>
    <property type="evidence" value="ECO:0007669"/>
    <property type="project" value="UniProtKB-KW"/>
</dbReference>
<dbReference type="PROSITE" id="PS51257">
    <property type="entry name" value="PROKAR_LIPOPROTEIN"/>
    <property type="match status" value="1"/>
</dbReference>
<evidence type="ECO:0000256" key="1">
    <source>
        <dbReference type="ARBA" id="ARBA00004571"/>
    </source>
</evidence>
<keyword evidence="5" id="KW-0762">Sugar transport</keyword>
<dbReference type="EMBL" id="FOCI01000019">
    <property type="protein sequence ID" value="SEN51233.1"/>
    <property type="molecule type" value="Genomic_DNA"/>
</dbReference>
<evidence type="ECO:0000259" key="15">
    <source>
        <dbReference type="Pfam" id="PF02563"/>
    </source>
</evidence>
<dbReference type="STRING" id="245187.SAMN04488003_11934"/>
<keyword evidence="13" id="KW-0998">Cell outer membrane</keyword>
<dbReference type="GO" id="GO:0006811">
    <property type="term" value="P:monoatomic ion transport"/>
    <property type="evidence" value="ECO:0007669"/>
    <property type="project" value="UniProtKB-KW"/>
</dbReference>
<keyword evidence="4" id="KW-1134">Transmembrane beta strand</keyword>
<evidence type="ECO:0000313" key="18">
    <source>
        <dbReference type="Proteomes" id="UP000199585"/>
    </source>
</evidence>
<dbReference type="InterPro" id="IPR003715">
    <property type="entry name" value="Poly_export_N"/>
</dbReference>
<dbReference type="GO" id="GO:0015159">
    <property type="term" value="F:polysaccharide transmembrane transporter activity"/>
    <property type="evidence" value="ECO:0007669"/>
    <property type="project" value="InterPro"/>
</dbReference>
<sequence length="449" mass="47643">MTRFHLVPAVALTLALSGCGSLYVSSTVQDQTEGLNVRIIPVTPETVLQANTQAYTPRDLPGVFFTGAGTGSPRGAGGLPDAPSFPDLTPGRLDLRAPPAAERGPYLLGPGDVLGLSLASTQAIDPVTGSTDGQTAMQDLVVRDDGAVSIPQVGAVQVGGLPIDEAEAQIFARLVDAGIDPNFGVQVTGFNSQRFSVGGAVAAEQVLTLGLNRTSLAQALAQAGGIAVTNPEFASIRIYRDGTLYQIPLAQFRADAAFQNLAVLPGDAVYVDTTYDLDRAQAFYRNQIDIISLRREDRSAALSELSTEVGLRRADLSEQREIFVQRDTLGATDRDYVYLAGEVTNPGRFPLPYGQQATLADVLYDGGGFNAATGNPSQIYVLRPDPAVLGAVTAWHLNARNAVVLTLATRFEMRPDDIIFIEEQPITSFNRVLQQSIPSLITTTAAAVN</sequence>
<evidence type="ECO:0000256" key="14">
    <source>
        <dbReference type="ARBA" id="ARBA00023288"/>
    </source>
</evidence>